<gene>
    <name evidence="1" type="ORF">ERS852394_03092</name>
</gene>
<dbReference type="Proteomes" id="UP000095409">
    <property type="component" value="Unassembled WGS sequence"/>
</dbReference>
<reference evidence="1 2" key="1">
    <citation type="submission" date="2015-09" db="EMBL/GenBank/DDBJ databases">
        <authorList>
            <consortium name="Pathogen Informatics"/>
        </authorList>
    </citation>
    <scope>NUCLEOTIDE SEQUENCE [LARGE SCALE GENOMIC DNA]</scope>
    <source>
        <strain evidence="1 2">2789STDY5608837</strain>
    </source>
</reference>
<organism evidence="1 2">
    <name type="scientific">Blautia obeum</name>
    <dbReference type="NCBI Taxonomy" id="40520"/>
    <lineage>
        <taxon>Bacteria</taxon>
        <taxon>Bacillati</taxon>
        <taxon>Bacillota</taxon>
        <taxon>Clostridia</taxon>
        <taxon>Lachnospirales</taxon>
        <taxon>Lachnospiraceae</taxon>
        <taxon>Blautia</taxon>
    </lineage>
</organism>
<dbReference type="EMBL" id="CYZD01000029">
    <property type="protein sequence ID" value="CUO81456.1"/>
    <property type="molecule type" value="Genomic_DNA"/>
</dbReference>
<name>A0A174I5Y7_9FIRM</name>
<sequence>MKVNAIIAFMRVRIYKTTIILSDRDNCLDIVTPSRSGRRYHNYT</sequence>
<evidence type="ECO:0000313" key="1">
    <source>
        <dbReference type="EMBL" id="CUO81456.1"/>
    </source>
</evidence>
<accession>A0A174I5Y7</accession>
<evidence type="ECO:0000313" key="2">
    <source>
        <dbReference type="Proteomes" id="UP000095409"/>
    </source>
</evidence>
<protein>
    <submittedName>
        <fullName evidence="1">Uncharacterized protein</fullName>
    </submittedName>
</protein>
<dbReference type="AlphaFoldDB" id="A0A174I5Y7"/>
<proteinExistence type="predicted"/>